<dbReference type="PANTHER" id="PTHR14950">
    <property type="entry name" value="DICER-RELATED"/>
    <property type="match status" value="1"/>
</dbReference>
<evidence type="ECO:0000256" key="1">
    <source>
        <dbReference type="ARBA" id="ARBA00001936"/>
    </source>
</evidence>
<reference evidence="10" key="1">
    <citation type="submission" date="2019-10" db="EMBL/GenBank/DDBJ databases">
        <authorList>
            <person name="Zhang R."/>
            <person name="Pan Y."/>
            <person name="Wang J."/>
            <person name="Ma R."/>
            <person name="Yu S."/>
        </authorList>
    </citation>
    <scope>NUCLEOTIDE SEQUENCE</scope>
    <source>
        <strain evidence="10">LA-IB0</strain>
        <tissue evidence="10">Leaf</tissue>
    </source>
</reference>
<dbReference type="GO" id="GO:0005737">
    <property type="term" value="C:cytoplasm"/>
    <property type="evidence" value="ECO:0007669"/>
    <property type="project" value="TreeGrafter"/>
</dbReference>
<evidence type="ECO:0000256" key="5">
    <source>
        <dbReference type="ARBA" id="ARBA00022759"/>
    </source>
</evidence>
<gene>
    <name evidence="10" type="ORF">BUALT_Bualt18G0012300</name>
</gene>
<evidence type="ECO:0000256" key="2">
    <source>
        <dbReference type="ARBA" id="ARBA00001946"/>
    </source>
</evidence>
<dbReference type="GO" id="GO:0004525">
    <property type="term" value="F:ribonuclease III activity"/>
    <property type="evidence" value="ECO:0007669"/>
    <property type="project" value="InterPro"/>
</dbReference>
<sequence>MEEVEEEKEELFLSLQDKLLLEDHKEQEHDVNSRVEAIKEITGYEFHDPILLQQALTHHSYEEGCSSYERLAYFGDAFLNFSIAKEHYFLYPDLNPGKLTRLRAANADTEKLARVALKHQLHKFLRHNKPLLAEKIKEFTDAIMEHPLHSSGLIDAPKVVADIVESLVGAIYIDSNSSMDTTWKIVKKLLEPIITPETVHMHPVTKLHEICHKNGFKVKIRDSWKEAGEIEFFVDEEFIGRAKYSTKRVIAYTRAAQNAYNQIVEQLENTVQNDNIFD</sequence>
<comment type="cofactor">
    <cofactor evidence="2">
        <name>Mg(2+)</name>
        <dbReference type="ChEBI" id="CHEBI:18420"/>
    </cofactor>
</comment>
<keyword evidence="4" id="KW-0479">Metal-binding</keyword>
<dbReference type="GO" id="GO:0030422">
    <property type="term" value="P:siRNA processing"/>
    <property type="evidence" value="ECO:0007669"/>
    <property type="project" value="TreeGrafter"/>
</dbReference>
<organism evidence="10 11">
    <name type="scientific">Buddleja alternifolia</name>
    <dbReference type="NCBI Taxonomy" id="168488"/>
    <lineage>
        <taxon>Eukaryota</taxon>
        <taxon>Viridiplantae</taxon>
        <taxon>Streptophyta</taxon>
        <taxon>Embryophyta</taxon>
        <taxon>Tracheophyta</taxon>
        <taxon>Spermatophyta</taxon>
        <taxon>Magnoliopsida</taxon>
        <taxon>eudicotyledons</taxon>
        <taxon>Gunneridae</taxon>
        <taxon>Pentapetalae</taxon>
        <taxon>asterids</taxon>
        <taxon>lamiids</taxon>
        <taxon>Lamiales</taxon>
        <taxon>Scrophulariaceae</taxon>
        <taxon>Buddlejeae</taxon>
        <taxon>Buddleja</taxon>
    </lineage>
</organism>
<dbReference type="PANTHER" id="PTHR14950:SF54">
    <property type="entry name" value="RNASE II-LIKE 1"/>
    <property type="match status" value="1"/>
</dbReference>
<dbReference type="GO" id="GO:0003723">
    <property type="term" value="F:RNA binding"/>
    <property type="evidence" value="ECO:0007669"/>
    <property type="project" value="UniProtKB-KW"/>
</dbReference>
<evidence type="ECO:0000256" key="8">
    <source>
        <dbReference type="ARBA" id="ARBA00022884"/>
    </source>
</evidence>
<protein>
    <recommendedName>
        <fullName evidence="9">RNase III domain-containing protein</fullName>
    </recommendedName>
</protein>
<accession>A0AAV6W817</accession>
<dbReference type="InterPro" id="IPR036389">
    <property type="entry name" value="RNase_III_sf"/>
</dbReference>
<dbReference type="PROSITE" id="PS50142">
    <property type="entry name" value="RNASE_3_2"/>
    <property type="match status" value="1"/>
</dbReference>
<proteinExistence type="predicted"/>
<evidence type="ECO:0000259" key="9">
    <source>
        <dbReference type="PROSITE" id="PS50142"/>
    </source>
</evidence>
<dbReference type="InterPro" id="IPR000999">
    <property type="entry name" value="RNase_III_dom"/>
</dbReference>
<evidence type="ECO:0000256" key="4">
    <source>
        <dbReference type="ARBA" id="ARBA00022723"/>
    </source>
</evidence>
<evidence type="ECO:0000313" key="11">
    <source>
        <dbReference type="Proteomes" id="UP000826271"/>
    </source>
</evidence>
<name>A0AAV6W817_9LAMI</name>
<comment type="cofactor">
    <cofactor evidence="1">
        <name>Mn(2+)</name>
        <dbReference type="ChEBI" id="CHEBI:29035"/>
    </cofactor>
</comment>
<dbReference type="SUPFAM" id="SSF54768">
    <property type="entry name" value="dsRNA-binding domain-like"/>
    <property type="match status" value="1"/>
</dbReference>
<comment type="caution">
    <text evidence="10">The sequence shown here is derived from an EMBL/GenBank/DDBJ whole genome shotgun (WGS) entry which is preliminary data.</text>
</comment>
<keyword evidence="5" id="KW-0255">Endonuclease</keyword>
<keyword evidence="3" id="KW-0540">Nuclease</keyword>
<dbReference type="EMBL" id="WHWC01000018">
    <property type="protein sequence ID" value="KAG8364582.1"/>
    <property type="molecule type" value="Genomic_DNA"/>
</dbReference>
<evidence type="ECO:0000256" key="6">
    <source>
        <dbReference type="ARBA" id="ARBA00022801"/>
    </source>
</evidence>
<keyword evidence="11" id="KW-1185">Reference proteome</keyword>
<evidence type="ECO:0000256" key="3">
    <source>
        <dbReference type="ARBA" id="ARBA00022722"/>
    </source>
</evidence>
<keyword evidence="6" id="KW-0378">Hydrolase</keyword>
<dbReference type="GO" id="GO:0046872">
    <property type="term" value="F:metal ion binding"/>
    <property type="evidence" value="ECO:0007669"/>
    <property type="project" value="UniProtKB-KW"/>
</dbReference>
<dbReference type="SMART" id="SM00535">
    <property type="entry name" value="RIBOc"/>
    <property type="match status" value="1"/>
</dbReference>
<dbReference type="AlphaFoldDB" id="A0AAV6W817"/>
<dbReference type="Proteomes" id="UP000826271">
    <property type="component" value="Unassembled WGS sequence"/>
</dbReference>
<dbReference type="CDD" id="cd00593">
    <property type="entry name" value="RIBOc"/>
    <property type="match status" value="1"/>
</dbReference>
<dbReference type="GO" id="GO:0005634">
    <property type="term" value="C:nucleus"/>
    <property type="evidence" value="ECO:0007669"/>
    <property type="project" value="TreeGrafter"/>
</dbReference>
<evidence type="ECO:0000256" key="7">
    <source>
        <dbReference type="ARBA" id="ARBA00022842"/>
    </source>
</evidence>
<dbReference type="Pfam" id="PF00636">
    <property type="entry name" value="Ribonuclease_3"/>
    <property type="match status" value="1"/>
</dbReference>
<dbReference type="Gene3D" id="1.10.1520.10">
    <property type="entry name" value="Ribonuclease III domain"/>
    <property type="match status" value="1"/>
</dbReference>
<dbReference type="FunFam" id="1.10.1520.10:FF:000004">
    <property type="entry name" value="Endoribonuclease dicer-like 1"/>
    <property type="match status" value="1"/>
</dbReference>
<feature type="domain" description="RNase III" evidence="9">
    <location>
        <begin position="35"/>
        <end position="176"/>
    </location>
</feature>
<keyword evidence="7" id="KW-0460">Magnesium</keyword>
<keyword evidence="8" id="KW-0694">RNA-binding</keyword>
<dbReference type="SUPFAM" id="SSF69065">
    <property type="entry name" value="RNase III domain-like"/>
    <property type="match status" value="1"/>
</dbReference>
<evidence type="ECO:0000313" key="10">
    <source>
        <dbReference type="EMBL" id="KAG8364582.1"/>
    </source>
</evidence>